<dbReference type="Proteomes" id="UP000236723">
    <property type="component" value="Unassembled WGS sequence"/>
</dbReference>
<dbReference type="GO" id="GO:0016810">
    <property type="term" value="F:hydrolase activity, acting on carbon-nitrogen (but not peptide) bonds"/>
    <property type="evidence" value="ECO:0007669"/>
    <property type="project" value="InterPro"/>
</dbReference>
<organism evidence="4 5">
    <name type="scientific">Thermomonospora echinospora</name>
    <dbReference type="NCBI Taxonomy" id="1992"/>
    <lineage>
        <taxon>Bacteria</taxon>
        <taxon>Bacillati</taxon>
        <taxon>Actinomycetota</taxon>
        <taxon>Actinomycetes</taxon>
        <taxon>Streptosporangiales</taxon>
        <taxon>Thermomonosporaceae</taxon>
        <taxon>Thermomonospora</taxon>
    </lineage>
</organism>
<dbReference type="CDD" id="cd10918">
    <property type="entry name" value="CE4_NodB_like_5s_6s"/>
    <property type="match status" value="1"/>
</dbReference>
<keyword evidence="5" id="KW-1185">Reference proteome</keyword>
<dbReference type="InterPro" id="IPR051398">
    <property type="entry name" value="Polysacch_Deacetylase"/>
</dbReference>
<dbReference type="RefSeq" id="WP_200827369.1">
    <property type="nucleotide sequence ID" value="NZ_FNVO01000009.1"/>
</dbReference>
<accession>A0A1H6C9I6</accession>
<dbReference type="InterPro" id="IPR011330">
    <property type="entry name" value="Glyco_hydro/deAcase_b/a-brl"/>
</dbReference>
<dbReference type="PANTHER" id="PTHR34216">
    <property type="match status" value="1"/>
</dbReference>
<proteinExistence type="predicted"/>
<name>A0A1H6C9I6_9ACTN</name>
<evidence type="ECO:0000313" key="5">
    <source>
        <dbReference type="Proteomes" id="UP000236723"/>
    </source>
</evidence>
<evidence type="ECO:0000259" key="3">
    <source>
        <dbReference type="PROSITE" id="PS51677"/>
    </source>
</evidence>
<dbReference type="SUPFAM" id="SSF88713">
    <property type="entry name" value="Glycoside hydrolase/deacetylase"/>
    <property type="match status" value="1"/>
</dbReference>
<dbReference type="PROSITE" id="PS51677">
    <property type="entry name" value="NODB"/>
    <property type="match status" value="1"/>
</dbReference>
<dbReference type="GO" id="GO:0005576">
    <property type="term" value="C:extracellular region"/>
    <property type="evidence" value="ECO:0007669"/>
    <property type="project" value="UniProtKB-SubCell"/>
</dbReference>
<gene>
    <name evidence="4" type="ORF">SAMN04489712_10997</name>
</gene>
<sequence length="238" mass="26808">MKRRPAGMPLILRYRSVGRTERGPARPNVPPEVFERQMDWLYRNGLQGVSVGELRAAWRAGRARGLVGLTFDGGYADFATRAAPVLLRRGFTATVFVAAAEIGGESTWDTGPRRRLMSEDQIHRVVGKGMELGSHGLRYVSLPGTDDEELVEELTRGRSMLEDLTGGPVTGFAYPYGHVLRREMDAVRKAGYEYACAVWRSLLNGDHALPRTRMGDHDRGVRMWAKVFRHQLVWRTRV</sequence>
<protein>
    <submittedName>
        <fullName evidence="4">Polysaccharide deacetylase</fullName>
    </submittedName>
</protein>
<feature type="domain" description="NodB homology" evidence="3">
    <location>
        <begin position="65"/>
        <end position="238"/>
    </location>
</feature>
<evidence type="ECO:0000256" key="2">
    <source>
        <dbReference type="ARBA" id="ARBA00022729"/>
    </source>
</evidence>
<evidence type="ECO:0000313" key="4">
    <source>
        <dbReference type="EMBL" id="SEG69568.1"/>
    </source>
</evidence>
<evidence type="ECO:0000256" key="1">
    <source>
        <dbReference type="ARBA" id="ARBA00004613"/>
    </source>
</evidence>
<reference evidence="5" key="1">
    <citation type="submission" date="2016-10" db="EMBL/GenBank/DDBJ databases">
        <authorList>
            <person name="Varghese N."/>
            <person name="Submissions S."/>
        </authorList>
    </citation>
    <scope>NUCLEOTIDE SEQUENCE [LARGE SCALE GENOMIC DNA]</scope>
    <source>
        <strain evidence="5">DSM 43163</strain>
    </source>
</reference>
<dbReference type="GO" id="GO:0005975">
    <property type="term" value="P:carbohydrate metabolic process"/>
    <property type="evidence" value="ECO:0007669"/>
    <property type="project" value="InterPro"/>
</dbReference>
<comment type="subcellular location">
    <subcellularLocation>
        <location evidence="1">Secreted</location>
    </subcellularLocation>
</comment>
<dbReference type="AlphaFoldDB" id="A0A1H6C9I6"/>
<dbReference type="Pfam" id="PF01522">
    <property type="entry name" value="Polysacc_deac_1"/>
    <property type="match status" value="1"/>
</dbReference>
<keyword evidence="2" id="KW-0732">Signal</keyword>
<dbReference type="InterPro" id="IPR002509">
    <property type="entry name" value="NODB_dom"/>
</dbReference>
<dbReference type="Gene3D" id="3.20.20.370">
    <property type="entry name" value="Glycoside hydrolase/deacetylase"/>
    <property type="match status" value="1"/>
</dbReference>
<dbReference type="PANTHER" id="PTHR34216:SF3">
    <property type="entry name" value="POLY-BETA-1,6-N-ACETYL-D-GLUCOSAMINE N-DEACETYLASE"/>
    <property type="match status" value="1"/>
</dbReference>
<dbReference type="EMBL" id="FNVO01000009">
    <property type="protein sequence ID" value="SEG69568.1"/>
    <property type="molecule type" value="Genomic_DNA"/>
</dbReference>